<dbReference type="InterPro" id="IPR000504">
    <property type="entry name" value="RRM_dom"/>
</dbReference>
<accession>A0ABN8LXM3</accession>
<evidence type="ECO:0000313" key="7">
    <source>
        <dbReference type="EMBL" id="CAH3020346.1"/>
    </source>
</evidence>
<gene>
    <name evidence="7" type="ORF">PEVE_00006712</name>
</gene>
<sequence>MAADIDGKPAKDDTTNRKLWIGNLDKRLSEYNILKILQPYGEIQNLELLFHKSGVKEGEPRGYCFVEFKTLEQAENALRGLNGKLALSKPLVVDWAKKKTGLTGLKEQEEKNVPSSTASSKNSLKSCESKIRAIENKLKLMESGHENQQATPQGKHPLLVQSERTRTHPYKKQERYSRGRNSRTR</sequence>
<evidence type="ECO:0000313" key="8">
    <source>
        <dbReference type="Proteomes" id="UP001159427"/>
    </source>
</evidence>
<dbReference type="InterPro" id="IPR035979">
    <property type="entry name" value="RBD_domain_sf"/>
</dbReference>
<dbReference type="PROSITE" id="PS50102">
    <property type="entry name" value="RRM"/>
    <property type="match status" value="1"/>
</dbReference>
<dbReference type="Pfam" id="PF00076">
    <property type="entry name" value="RRM_1"/>
    <property type="match status" value="1"/>
</dbReference>
<keyword evidence="2 4" id="KW-0694">RNA-binding</keyword>
<dbReference type="SMART" id="SM00360">
    <property type="entry name" value="RRM"/>
    <property type="match status" value="1"/>
</dbReference>
<dbReference type="EMBL" id="CALNXI010000144">
    <property type="protein sequence ID" value="CAH3020346.1"/>
    <property type="molecule type" value="Genomic_DNA"/>
</dbReference>
<feature type="compositionally biased region" description="Basic and acidic residues" evidence="5">
    <location>
        <begin position="163"/>
        <end position="177"/>
    </location>
</feature>
<name>A0ABN8LXM3_9CNID</name>
<dbReference type="InterPro" id="IPR012677">
    <property type="entry name" value="Nucleotide-bd_a/b_plait_sf"/>
</dbReference>
<evidence type="ECO:0000256" key="5">
    <source>
        <dbReference type="SAM" id="MobiDB-lite"/>
    </source>
</evidence>
<organism evidence="7 8">
    <name type="scientific">Porites evermanni</name>
    <dbReference type="NCBI Taxonomy" id="104178"/>
    <lineage>
        <taxon>Eukaryota</taxon>
        <taxon>Metazoa</taxon>
        <taxon>Cnidaria</taxon>
        <taxon>Anthozoa</taxon>
        <taxon>Hexacorallia</taxon>
        <taxon>Scleractinia</taxon>
        <taxon>Fungiina</taxon>
        <taxon>Poritidae</taxon>
        <taxon>Porites</taxon>
    </lineage>
</organism>
<comment type="caution">
    <text evidence="7">The sequence shown here is derived from an EMBL/GenBank/DDBJ whole genome shotgun (WGS) entry which is preliminary data.</text>
</comment>
<dbReference type="Gene3D" id="3.30.70.330">
    <property type="match status" value="1"/>
</dbReference>
<dbReference type="PANTHER" id="PTHR21245">
    <property type="entry name" value="HETEROGENEOUS NUCLEAR RIBONUCLEOPROTEIN"/>
    <property type="match status" value="1"/>
</dbReference>
<keyword evidence="8" id="KW-1185">Reference proteome</keyword>
<evidence type="ECO:0000259" key="6">
    <source>
        <dbReference type="PROSITE" id="PS50102"/>
    </source>
</evidence>
<feature type="domain" description="RRM" evidence="6">
    <location>
        <begin position="17"/>
        <end position="98"/>
    </location>
</feature>
<dbReference type="Proteomes" id="UP001159427">
    <property type="component" value="Unassembled WGS sequence"/>
</dbReference>
<proteinExistence type="predicted"/>
<evidence type="ECO:0000256" key="1">
    <source>
        <dbReference type="ARBA" id="ARBA00021141"/>
    </source>
</evidence>
<evidence type="ECO:0000256" key="2">
    <source>
        <dbReference type="ARBA" id="ARBA00022884"/>
    </source>
</evidence>
<dbReference type="InterPro" id="IPR039157">
    <property type="entry name" value="RBM18_RRM"/>
</dbReference>
<feature type="compositionally biased region" description="Low complexity" evidence="5">
    <location>
        <begin position="115"/>
        <end position="126"/>
    </location>
</feature>
<feature type="compositionally biased region" description="Basic and acidic residues" evidence="5">
    <location>
        <begin position="127"/>
        <end position="145"/>
    </location>
</feature>
<reference evidence="7 8" key="1">
    <citation type="submission" date="2022-05" db="EMBL/GenBank/DDBJ databases">
        <authorList>
            <consortium name="Genoscope - CEA"/>
            <person name="William W."/>
        </authorList>
    </citation>
    <scope>NUCLEOTIDE SEQUENCE [LARGE SCALE GENOMIC DNA]</scope>
</reference>
<evidence type="ECO:0000256" key="4">
    <source>
        <dbReference type="PROSITE-ProRule" id="PRU00176"/>
    </source>
</evidence>
<feature type="region of interest" description="Disordered" evidence="5">
    <location>
        <begin position="106"/>
        <end position="185"/>
    </location>
</feature>
<dbReference type="SUPFAM" id="SSF54928">
    <property type="entry name" value="RNA-binding domain, RBD"/>
    <property type="match status" value="1"/>
</dbReference>
<protein>
    <recommendedName>
        <fullName evidence="1">Probable RNA-binding protein 18</fullName>
    </recommendedName>
    <alternativeName>
        <fullName evidence="3">RNA-binding motif protein 18</fullName>
    </alternativeName>
</protein>
<evidence type="ECO:0000256" key="3">
    <source>
        <dbReference type="ARBA" id="ARBA00030780"/>
    </source>
</evidence>
<dbReference type="CDD" id="cd12355">
    <property type="entry name" value="RRM_RBM18"/>
    <property type="match status" value="1"/>
</dbReference>